<sequence length="161" mass="17849">MGKDFWKSPWNYFDILIVLFCLITLILLSKGCSPSYNSEELLNTILLVVRNAFQVFRLLATIRKNQRQASALDASIQFDDGSSRNPNILDDIEDIDTIVIDDGQGQFRSSSVIYDASEIQNPQDPAYLGLDRTDSRGSVASSVRSVSSGLTGRRRPNNGGD</sequence>
<evidence type="ECO:0000259" key="7">
    <source>
        <dbReference type="Pfam" id="PF00520"/>
    </source>
</evidence>
<dbReference type="EMBL" id="JANBPU010000338">
    <property type="protein sequence ID" value="KAJ1912512.1"/>
    <property type="molecule type" value="Genomic_DNA"/>
</dbReference>
<feature type="compositionally biased region" description="Low complexity" evidence="5">
    <location>
        <begin position="136"/>
        <end position="151"/>
    </location>
</feature>
<evidence type="ECO:0000256" key="1">
    <source>
        <dbReference type="ARBA" id="ARBA00004141"/>
    </source>
</evidence>
<accession>A0A9W8DP15</accession>
<feature type="domain" description="Ion transport" evidence="7">
    <location>
        <begin position="4"/>
        <end position="64"/>
    </location>
</feature>
<dbReference type="InterPro" id="IPR005821">
    <property type="entry name" value="Ion_trans_dom"/>
</dbReference>
<evidence type="ECO:0000256" key="5">
    <source>
        <dbReference type="SAM" id="MobiDB-lite"/>
    </source>
</evidence>
<dbReference type="AlphaFoldDB" id="A0A9W8DP15"/>
<feature type="compositionally biased region" description="Basic residues" evidence="5">
    <location>
        <begin position="152"/>
        <end position="161"/>
    </location>
</feature>
<feature type="region of interest" description="Disordered" evidence="5">
    <location>
        <begin position="131"/>
        <end position="161"/>
    </location>
</feature>
<dbReference type="Pfam" id="PF00520">
    <property type="entry name" value="Ion_trans"/>
    <property type="match status" value="1"/>
</dbReference>
<evidence type="ECO:0000256" key="4">
    <source>
        <dbReference type="ARBA" id="ARBA00023136"/>
    </source>
</evidence>
<reference evidence="8" key="1">
    <citation type="submission" date="2022-07" db="EMBL/GenBank/DDBJ databases">
        <title>Phylogenomic reconstructions and comparative analyses of Kickxellomycotina fungi.</title>
        <authorList>
            <person name="Reynolds N.K."/>
            <person name="Stajich J.E."/>
            <person name="Barry K."/>
            <person name="Grigoriev I.V."/>
            <person name="Crous P."/>
            <person name="Smith M.E."/>
        </authorList>
    </citation>
    <scope>NUCLEOTIDE SEQUENCE</scope>
    <source>
        <strain evidence="8">NBRC 100468</strain>
    </source>
</reference>
<comment type="caution">
    <text evidence="8">The sequence shown here is derived from an EMBL/GenBank/DDBJ whole genome shotgun (WGS) entry which is preliminary data.</text>
</comment>
<evidence type="ECO:0000313" key="8">
    <source>
        <dbReference type="EMBL" id="KAJ1912512.1"/>
    </source>
</evidence>
<dbReference type="PANTHER" id="PTHR38483:SF1">
    <property type="entry name" value="ION TRANSPORT DOMAIN-CONTAINING PROTEIN"/>
    <property type="match status" value="1"/>
</dbReference>
<keyword evidence="3 6" id="KW-1133">Transmembrane helix</keyword>
<keyword evidence="2 6" id="KW-0812">Transmembrane</keyword>
<proteinExistence type="predicted"/>
<comment type="subcellular location">
    <subcellularLocation>
        <location evidence="1">Membrane</location>
        <topology evidence="1">Multi-pass membrane protein</topology>
    </subcellularLocation>
</comment>
<evidence type="ECO:0000256" key="6">
    <source>
        <dbReference type="SAM" id="Phobius"/>
    </source>
</evidence>
<feature type="transmembrane region" description="Helical" evidence="6">
    <location>
        <begin position="12"/>
        <end position="29"/>
    </location>
</feature>
<name>A0A9W8DP15_9FUNG</name>
<dbReference type="Gene3D" id="1.20.120.350">
    <property type="entry name" value="Voltage-gated potassium channels. Chain C"/>
    <property type="match status" value="1"/>
</dbReference>
<keyword evidence="9" id="KW-1185">Reference proteome</keyword>
<evidence type="ECO:0000256" key="2">
    <source>
        <dbReference type="ARBA" id="ARBA00022692"/>
    </source>
</evidence>
<keyword evidence="4 6" id="KW-0472">Membrane</keyword>
<dbReference type="PANTHER" id="PTHR38483">
    <property type="entry name" value="CHROMOSOME 1, WHOLE GENOME SHOTGUN SEQUENCE"/>
    <property type="match status" value="1"/>
</dbReference>
<dbReference type="InterPro" id="IPR027359">
    <property type="entry name" value="Volt_channel_dom_sf"/>
</dbReference>
<dbReference type="GO" id="GO:0016020">
    <property type="term" value="C:membrane"/>
    <property type="evidence" value="ECO:0007669"/>
    <property type="project" value="UniProtKB-SubCell"/>
</dbReference>
<evidence type="ECO:0000256" key="3">
    <source>
        <dbReference type="ARBA" id="ARBA00022989"/>
    </source>
</evidence>
<gene>
    <name evidence="8" type="ORF">H4219_005574</name>
</gene>
<protein>
    <recommendedName>
        <fullName evidence="7">Ion transport domain-containing protein</fullName>
    </recommendedName>
</protein>
<evidence type="ECO:0000313" key="9">
    <source>
        <dbReference type="Proteomes" id="UP001150538"/>
    </source>
</evidence>
<organism evidence="8 9">
    <name type="scientific">Mycoemilia scoparia</name>
    <dbReference type="NCBI Taxonomy" id="417184"/>
    <lineage>
        <taxon>Eukaryota</taxon>
        <taxon>Fungi</taxon>
        <taxon>Fungi incertae sedis</taxon>
        <taxon>Zoopagomycota</taxon>
        <taxon>Kickxellomycotina</taxon>
        <taxon>Kickxellomycetes</taxon>
        <taxon>Kickxellales</taxon>
        <taxon>Kickxellaceae</taxon>
        <taxon>Mycoemilia</taxon>
    </lineage>
</organism>
<dbReference type="Proteomes" id="UP001150538">
    <property type="component" value="Unassembled WGS sequence"/>
</dbReference>
<dbReference type="OrthoDB" id="429183at2759"/>